<organism evidence="1 2">
    <name type="scientific">Methylocaldum marinum</name>
    <dbReference type="NCBI Taxonomy" id="1432792"/>
    <lineage>
        <taxon>Bacteria</taxon>
        <taxon>Pseudomonadati</taxon>
        <taxon>Pseudomonadota</taxon>
        <taxon>Gammaproteobacteria</taxon>
        <taxon>Methylococcales</taxon>
        <taxon>Methylococcaceae</taxon>
        <taxon>Methylocaldum</taxon>
    </lineage>
</organism>
<dbReference type="RefSeq" id="WP_119629892.1">
    <property type="nucleotide sequence ID" value="NZ_AP017928.1"/>
</dbReference>
<evidence type="ECO:0000313" key="1">
    <source>
        <dbReference type="EMBL" id="BBA34498.1"/>
    </source>
</evidence>
<proteinExistence type="predicted"/>
<dbReference type="EMBL" id="AP017928">
    <property type="protein sequence ID" value="BBA34498.1"/>
    <property type="molecule type" value="Genomic_DNA"/>
</dbReference>
<dbReference type="NCBIfam" id="TIGR03661">
    <property type="entry name" value="T1SS_VCA0849"/>
    <property type="match status" value="1"/>
</dbReference>
<protein>
    <submittedName>
        <fullName evidence="1">Hemolysin-type calcium-binding region</fullName>
    </submittedName>
</protein>
<name>A0A250KS80_9GAMM</name>
<gene>
    <name evidence="1" type="ORF">sS8_2547</name>
</gene>
<reference evidence="1 2" key="1">
    <citation type="submission" date="2016-12" db="EMBL/GenBank/DDBJ databases">
        <title>Genome sequencing of Methylocaldum marinum.</title>
        <authorList>
            <person name="Takeuchi M."/>
            <person name="Kamagata Y."/>
            <person name="Hiraoka S."/>
            <person name="Oshima K."/>
            <person name="Hattori M."/>
            <person name="Iwasaki W."/>
        </authorList>
    </citation>
    <scope>NUCLEOTIDE SEQUENCE [LARGE SCALE GENOMIC DNA]</scope>
    <source>
        <strain evidence="1 2">S8</strain>
    </source>
</reference>
<accession>A0A250KS80</accession>
<dbReference type="AlphaFoldDB" id="A0A250KS80"/>
<dbReference type="Proteomes" id="UP000266313">
    <property type="component" value="Chromosome"/>
</dbReference>
<dbReference type="KEGG" id="mmai:sS8_2547"/>
<dbReference type="InterPro" id="IPR019960">
    <property type="entry name" value="T1SS_VCA0849"/>
</dbReference>
<evidence type="ECO:0000313" key="2">
    <source>
        <dbReference type="Proteomes" id="UP000266313"/>
    </source>
</evidence>
<sequence>MAFDITGKAADIVNNDDADATGSSSYRNLRIYEEADPLFDSVYAGTSGENVFTFDEMPNTSRVYKIENFNGVEDVLDLSSLLDPITSAITDFVQITDDGTDSFVAVDTDGGGDSFVQIAMLTGVTGLTDEEALEAGGNLIAA</sequence>
<keyword evidence="2" id="KW-1185">Reference proteome</keyword>